<accession>A0A3L9MES0</accession>
<dbReference type="PROSITE" id="PS51257">
    <property type="entry name" value="PROKAR_LIPOPROTEIN"/>
    <property type="match status" value="1"/>
</dbReference>
<name>A0A3L9MES0_9FLAO</name>
<dbReference type="EMBL" id="RDOJ01000009">
    <property type="protein sequence ID" value="RLZ09744.1"/>
    <property type="molecule type" value="Genomic_DNA"/>
</dbReference>
<evidence type="ECO:0000256" key="1">
    <source>
        <dbReference type="SAM" id="MobiDB-lite"/>
    </source>
</evidence>
<dbReference type="Proteomes" id="UP000275348">
    <property type="component" value="Unassembled WGS sequence"/>
</dbReference>
<evidence type="ECO:0000313" key="3">
    <source>
        <dbReference type="Proteomes" id="UP000275348"/>
    </source>
</evidence>
<proteinExistence type="predicted"/>
<keyword evidence="3" id="KW-1185">Reference proteome</keyword>
<feature type="region of interest" description="Disordered" evidence="1">
    <location>
        <begin position="158"/>
        <end position="177"/>
    </location>
</feature>
<dbReference type="OrthoDB" id="978531at2"/>
<protein>
    <submittedName>
        <fullName evidence="2">Uncharacterized protein</fullName>
    </submittedName>
</protein>
<comment type="caution">
    <text evidence="2">The sequence shown here is derived from an EMBL/GenBank/DDBJ whole genome shotgun (WGS) entry which is preliminary data.</text>
</comment>
<dbReference type="AlphaFoldDB" id="A0A3L9MES0"/>
<gene>
    <name evidence="2" type="ORF">EAH69_08125</name>
</gene>
<organism evidence="2 3">
    <name type="scientific">Faecalibacter macacae</name>
    <dbReference type="NCBI Taxonomy" id="1859289"/>
    <lineage>
        <taxon>Bacteria</taxon>
        <taxon>Pseudomonadati</taxon>
        <taxon>Bacteroidota</taxon>
        <taxon>Flavobacteriia</taxon>
        <taxon>Flavobacteriales</taxon>
        <taxon>Weeksellaceae</taxon>
        <taxon>Faecalibacter</taxon>
    </lineage>
</organism>
<reference evidence="2 3" key="1">
    <citation type="submission" date="2018-10" db="EMBL/GenBank/DDBJ databases">
        <authorList>
            <person name="Chen X."/>
        </authorList>
    </citation>
    <scope>NUCLEOTIDE SEQUENCE [LARGE SCALE GENOMIC DNA]</scope>
    <source>
        <strain evidence="2 3">YIM 102668</strain>
    </source>
</reference>
<sequence>MLKKIFTLLIGAATITSCTIAEEVVVTDNGGVDYVQKIEMPQMAAMMGAADMDEKIEMNQISNTEFTYLEFLEKMQSMGSNKAPKNLKDYSIYKEDLNTIDFVKFRLDMRDNFAFEVINRAKSIEEFNSNSTVIENTFAVISDKEKARIEAEKLAEESKKKKKKKKKGEEEGSPFDELFSDNPLSNFSSMKFAFDGKTFSKIIEPEKYLKEYNTDDLETEEEKQIFASMMKQMKFKYKYTFPRKIKSVDVKDAMFTSDGKSFIKEYSLDELIKDPTLGNFNVELED</sequence>
<dbReference type="RefSeq" id="WP_121934697.1">
    <property type="nucleotide sequence ID" value="NZ_RDOJ01000009.1"/>
</dbReference>
<evidence type="ECO:0000313" key="2">
    <source>
        <dbReference type="EMBL" id="RLZ09744.1"/>
    </source>
</evidence>